<feature type="transmembrane region" description="Helical" evidence="7">
    <location>
        <begin position="124"/>
        <end position="140"/>
    </location>
</feature>
<feature type="transmembrane region" description="Helical" evidence="7">
    <location>
        <begin position="194"/>
        <end position="212"/>
    </location>
</feature>
<keyword evidence="3 7" id="KW-0812">Transmembrane</keyword>
<feature type="transmembrane region" description="Helical" evidence="7">
    <location>
        <begin position="43"/>
        <end position="62"/>
    </location>
</feature>
<evidence type="ECO:0000256" key="7">
    <source>
        <dbReference type="SAM" id="Phobius"/>
    </source>
</evidence>
<dbReference type="Proteomes" id="UP000007110">
    <property type="component" value="Unassembled WGS sequence"/>
</dbReference>
<reference evidence="8" key="2">
    <citation type="submission" date="2021-01" db="UniProtKB">
        <authorList>
            <consortium name="EnsemblMetazoa"/>
        </authorList>
    </citation>
    <scope>IDENTIFICATION</scope>
</reference>
<reference evidence="9" key="1">
    <citation type="submission" date="2015-02" db="EMBL/GenBank/DDBJ databases">
        <title>Genome sequencing for Strongylocentrotus purpuratus.</title>
        <authorList>
            <person name="Murali S."/>
            <person name="Liu Y."/>
            <person name="Vee V."/>
            <person name="English A."/>
            <person name="Wang M."/>
            <person name="Skinner E."/>
            <person name="Han Y."/>
            <person name="Muzny D.M."/>
            <person name="Worley K.C."/>
            <person name="Gibbs R.A."/>
        </authorList>
    </citation>
    <scope>NUCLEOTIDE SEQUENCE</scope>
</reference>
<feature type="transmembrane region" description="Helical" evidence="7">
    <location>
        <begin position="416"/>
        <end position="437"/>
    </location>
</feature>
<feature type="transmembrane region" description="Helical" evidence="7">
    <location>
        <begin position="160"/>
        <end position="187"/>
    </location>
</feature>
<dbReference type="OrthoDB" id="6132759at2759"/>
<dbReference type="FunFam" id="1.20.1730.10:FF:000069">
    <property type="entry name" value="Uncharacterized protein"/>
    <property type="match status" value="1"/>
</dbReference>
<protein>
    <recommendedName>
        <fullName evidence="10">Sodium/myo-inositol cotransporter</fullName>
    </recommendedName>
</protein>
<feature type="transmembrane region" description="Helical" evidence="7">
    <location>
        <begin position="449"/>
        <end position="471"/>
    </location>
</feature>
<feature type="transmembrane region" description="Helical" evidence="7">
    <location>
        <begin position="92"/>
        <end position="112"/>
    </location>
</feature>
<sequence>MTTGISQELVPLDMGILVIYFVFVLAVGLGSMFRSNRGSAEGYFLAGGSMLWLPVGASLFASNIGSEHFVGLAGSGAASGIAVGAFELNALIILQVLGWVFLPVYLASGIFTLPEYMEKRFGGIRIRMIIATISLILYIFTKISVDLYSGALFIEQALGWNLYVAIVVLLCITALYTVTGGLAAVIYTDTLQAFIMLGGALWLCIASFNEIGGYSNLEPLYSEAVPNETKYGNDTCGEPRDDFFHMFRDPIDSDLPWPGFIFGQTTASLWYWTTDQVIVQRTLAAKNLSHGKGATILAGLFKITPLFFIVMPGMISRILYPDIVACVDNCEEICGSKDGCSNLAYPLMVMNVLPDGVRGLMLAVMLSALMSSLTSIFNSGSSIFTMDIWRHIRKFPDEKEMVKLDKKAKRKYEVELMIVGRVFVLILVVVSVLWVPVVQNSQNGKLFDYIQQISAYLAPSIAAVYTVGILWERVNETGAFWGLMSALVIGFIRMVLDFVYPKPGCGEPDERPEAAAAILFHYMYFALFLFWWTVIVIIIISLLTQPIPEDYLYRLTFWTRFNREERKNISDMKRNEMLEGKNNPMKETYIMGEEQPIEEEISRPGPMDETKLSVTMSEKKTSPDDQHIMRQGEEPIKVESRWKRAYQWFCGFSTNDETISDEDIKIREQEQMEKVVQTRRDVIILDIVAVCVIGIDIFLFAWYA</sequence>
<dbReference type="AlphaFoldDB" id="A0A7M7NZ37"/>
<dbReference type="GO" id="GO:0005886">
    <property type="term" value="C:plasma membrane"/>
    <property type="evidence" value="ECO:0000318"/>
    <property type="project" value="GO_Central"/>
</dbReference>
<evidence type="ECO:0008006" key="10">
    <source>
        <dbReference type="Google" id="ProtNLM"/>
    </source>
</evidence>
<evidence type="ECO:0000256" key="6">
    <source>
        <dbReference type="RuleBase" id="RU362091"/>
    </source>
</evidence>
<proteinExistence type="inferred from homology"/>
<feature type="transmembrane region" description="Helical" evidence="7">
    <location>
        <begin position="12"/>
        <end position="31"/>
    </location>
</feature>
<comment type="similarity">
    <text evidence="2 6">Belongs to the sodium:solute symporter (SSF) (TC 2.A.21) family.</text>
</comment>
<dbReference type="InParanoid" id="A0A7M7NZ37"/>
<name>A0A7M7NZ37_STRPU</name>
<evidence type="ECO:0000313" key="9">
    <source>
        <dbReference type="Proteomes" id="UP000007110"/>
    </source>
</evidence>
<evidence type="ECO:0000256" key="4">
    <source>
        <dbReference type="ARBA" id="ARBA00022989"/>
    </source>
</evidence>
<dbReference type="PROSITE" id="PS50283">
    <property type="entry name" value="NA_SOLUT_SYMP_3"/>
    <property type="match status" value="1"/>
</dbReference>
<dbReference type="InterPro" id="IPR001734">
    <property type="entry name" value="Na/solute_symporter"/>
</dbReference>
<dbReference type="NCBIfam" id="TIGR00813">
    <property type="entry name" value="sss"/>
    <property type="match status" value="1"/>
</dbReference>
<dbReference type="PANTHER" id="PTHR11819:SF150">
    <property type="entry name" value="SODIUM_MYO-INOSITOL COTRANSPORTER"/>
    <property type="match status" value="1"/>
</dbReference>
<dbReference type="PANTHER" id="PTHR11819">
    <property type="entry name" value="SOLUTE CARRIER FAMILY 5"/>
    <property type="match status" value="1"/>
</dbReference>
<comment type="subcellular location">
    <subcellularLocation>
        <location evidence="1">Membrane</location>
        <topology evidence="1">Multi-pass membrane protein</topology>
    </subcellularLocation>
</comment>
<evidence type="ECO:0000256" key="1">
    <source>
        <dbReference type="ARBA" id="ARBA00004141"/>
    </source>
</evidence>
<dbReference type="RefSeq" id="XP_030843756.1">
    <property type="nucleotide sequence ID" value="XM_030987896.1"/>
</dbReference>
<dbReference type="OMA" id="WERVNET"/>
<evidence type="ECO:0000256" key="2">
    <source>
        <dbReference type="ARBA" id="ARBA00006434"/>
    </source>
</evidence>
<organism evidence="8 9">
    <name type="scientific">Strongylocentrotus purpuratus</name>
    <name type="common">Purple sea urchin</name>
    <dbReference type="NCBI Taxonomy" id="7668"/>
    <lineage>
        <taxon>Eukaryota</taxon>
        <taxon>Metazoa</taxon>
        <taxon>Echinodermata</taxon>
        <taxon>Eleutherozoa</taxon>
        <taxon>Echinozoa</taxon>
        <taxon>Echinoidea</taxon>
        <taxon>Euechinoidea</taxon>
        <taxon>Echinacea</taxon>
        <taxon>Camarodonta</taxon>
        <taxon>Echinidea</taxon>
        <taxon>Strongylocentrotidae</taxon>
        <taxon>Strongylocentrotus</taxon>
    </lineage>
</organism>
<accession>A0A7M7NZ37</accession>
<dbReference type="KEGG" id="spu:589848"/>
<dbReference type="Gene3D" id="1.20.1730.10">
    <property type="entry name" value="Sodium/glucose cotransporter"/>
    <property type="match status" value="1"/>
</dbReference>
<dbReference type="EnsemblMetazoa" id="XM_030987896">
    <property type="protein sequence ID" value="XP_030843756"/>
    <property type="gene ID" value="LOC589848"/>
</dbReference>
<keyword evidence="4 7" id="KW-1133">Transmembrane helix</keyword>
<feature type="transmembrane region" description="Helical" evidence="7">
    <location>
        <begin position="682"/>
        <end position="703"/>
    </location>
</feature>
<feature type="transmembrane region" description="Helical" evidence="7">
    <location>
        <begin position="255"/>
        <end position="273"/>
    </location>
</feature>
<feature type="transmembrane region" description="Helical" evidence="7">
    <location>
        <begin position="520"/>
        <end position="544"/>
    </location>
</feature>
<dbReference type="GeneID" id="589848"/>
<feature type="transmembrane region" description="Helical" evidence="7">
    <location>
        <begin position="360"/>
        <end position="384"/>
    </location>
</feature>
<evidence type="ECO:0000256" key="5">
    <source>
        <dbReference type="ARBA" id="ARBA00023136"/>
    </source>
</evidence>
<dbReference type="GO" id="GO:0005412">
    <property type="term" value="F:D-glucose:sodium symporter activity"/>
    <property type="evidence" value="ECO:0000318"/>
    <property type="project" value="GO_Central"/>
</dbReference>
<dbReference type="InterPro" id="IPR038377">
    <property type="entry name" value="Na/Glc_symporter_sf"/>
</dbReference>
<keyword evidence="9" id="KW-1185">Reference proteome</keyword>
<feature type="transmembrane region" description="Helical" evidence="7">
    <location>
        <begin position="478"/>
        <end position="500"/>
    </location>
</feature>
<dbReference type="Pfam" id="PF00474">
    <property type="entry name" value="SSF"/>
    <property type="match status" value="1"/>
</dbReference>
<keyword evidence="5 7" id="KW-0472">Membrane</keyword>
<evidence type="ECO:0000313" key="8">
    <source>
        <dbReference type="EnsemblMetazoa" id="XP_030843756"/>
    </source>
</evidence>
<feature type="transmembrane region" description="Helical" evidence="7">
    <location>
        <begin position="294"/>
        <end position="315"/>
    </location>
</feature>
<evidence type="ECO:0000256" key="3">
    <source>
        <dbReference type="ARBA" id="ARBA00022692"/>
    </source>
</evidence>